<protein>
    <submittedName>
        <fullName evidence="2">Uncharacterized protein</fullName>
    </submittedName>
</protein>
<sequence>MKQRIVFLAVAIAILSIGFASATCYINEVEVNKSQYQGDLNATLIINNQTTPYSAEIELDNETLEVFPNATMTTILLNIPAEQIESASSEAGNWSIVEIDEQGQTNTVVMAEIDENAENASGPVTINFNDSWNGTFPENDEGYVIAVDIENIGDAGNDSAWVTLGFCDDNVTDGNVTPGDGNVTPGDGNVTPGDGNVTPGDGNVTPPGDNVTDNVTNVTTCYLNIVEENKTQYEGDLNATMLVNNETTPYTAEIELTNATQETFPNATLTTIVLNVPMDQIVNANDTLGNEWDISEIVEEEPNPFGNFTTMLTMNEDLENPFGRFFTKITMNESVNATGPVTIYFNDSWNGTFPENDEGYVVAADVEDIGEEGNDSAWITLGFCEAENVTDGNVTPGNGNVTPGDGNVTPGDGNVTPGNGNVTPGDGNVTPGDGNVTPGDNVTDDMENITVCYINDVEDNKSEYEGDLNATMMVNNETAPYFIEIELTNETLDIFPNTTIETILFNMPADQIDNVTAPFGNWSLVDLSDNMTVLERFEADDEGDNNTTDSGPITIYLNDSWNGTLPVNEEGYLISVDFRNIGETGDDNAWVTLGFCENETAENVTDMNETEDMEEINETEDMNETDVDEADMNDTV</sequence>
<keyword evidence="3" id="KW-1185">Reference proteome</keyword>
<dbReference type="AlphaFoldDB" id="A0AAE3HAK2"/>
<feature type="compositionally biased region" description="Acidic residues" evidence="1">
    <location>
        <begin position="608"/>
        <end position="636"/>
    </location>
</feature>
<proteinExistence type="predicted"/>
<dbReference type="RefSeq" id="WP_256622397.1">
    <property type="nucleotide sequence ID" value="NZ_JTEO01000004.1"/>
</dbReference>
<accession>A0AAE3HAK2</accession>
<dbReference type="Proteomes" id="UP001206983">
    <property type="component" value="Unassembled WGS sequence"/>
</dbReference>
<organism evidence="2 3">
    <name type="scientific">Methanolobus chelungpuianus</name>
    <dbReference type="NCBI Taxonomy" id="502115"/>
    <lineage>
        <taxon>Archaea</taxon>
        <taxon>Methanobacteriati</taxon>
        <taxon>Methanobacteriota</taxon>
        <taxon>Stenosarchaea group</taxon>
        <taxon>Methanomicrobia</taxon>
        <taxon>Methanosarcinales</taxon>
        <taxon>Methanosarcinaceae</taxon>
        <taxon>Methanolobus</taxon>
    </lineage>
</organism>
<name>A0AAE3HAK2_9EURY</name>
<evidence type="ECO:0000313" key="3">
    <source>
        <dbReference type="Proteomes" id="UP001206983"/>
    </source>
</evidence>
<gene>
    <name evidence="2" type="ORF">PV02_05540</name>
</gene>
<evidence type="ECO:0000313" key="2">
    <source>
        <dbReference type="EMBL" id="MCQ6962598.1"/>
    </source>
</evidence>
<evidence type="ECO:0000256" key="1">
    <source>
        <dbReference type="SAM" id="MobiDB-lite"/>
    </source>
</evidence>
<feature type="region of interest" description="Disordered" evidence="1">
    <location>
        <begin position="601"/>
        <end position="636"/>
    </location>
</feature>
<feature type="region of interest" description="Disordered" evidence="1">
    <location>
        <begin position="179"/>
        <end position="210"/>
    </location>
</feature>
<reference evidence="2 3" key="1">
    <citation type="journal article" date="2011" name="Appl. Environ. Microbiol.">
        <title>Methanogenic archaea isolated from Taiwan's Chelungpu fault.</title>
        <authorList>
            <person name="Wu S.Y."/>
            <person name="Lai M.C."/>
        </authorList>
    </citation>
    <scope>NUCLEOTIDE SEQUENCE [LARGE SCALE GENOMIC DNA]</scope>
    <source>
        <strain evidence="2 3">St545Mb</strain>
    </source>
</reference>
<dbReference type="EMBL" id="JTEO01000004">
    <property type="protein sequence ID" value="MCQ6962598.1"/>
    <property type="molecule type" value="Genomic_DNA"/>
</dbReference>
<comment type="caution">
    <text evidence="2">The sequence shown here is derived from an EMBL/GenBank/DDBJ whole genome shotgun (WGS) entry which is preliminary data.</text>
</comment>